<dbReference type="PANTHER" id="PTHR12304">
    <property type="entry name" value="INOSINE-URIDINE PREFERRING NUCLEOSIDE HYDROLASE"/>
    <property type="match status" value="1"/>
</dbReference>
<name>A0ABT0YYI4_9BURK</name>
<dbReference type="InterPro" id="IPR023186">
    <property type="entry name" value="IUNH"/>
</dbReference>
<dbReference type="Proteomes" id="UP001165541">
    <property type="component" value="Unassembled WGS sequence"/>
</dbReference>
<keyword evidence="5" id="KW-1185">Reference proteome</keyword>
<proteinExistence type="predicted"/>
<reference evidence="4" key="1">
    <citation type="submission" date="2022-05" db="EMBL/GenBank/DDBJ databases">
        <title>Schlegelella sp. nov., isolated from mangrove soil.</title>
        <authorList>
            <person name="Liu Y."/>
            <person name="Ge X."/>
            <person name="Liu W."/>
        </authorList>
    </citation>
    <scope>NUCLEOTIDE SEQUENCE</scope>
    <source>
        <strain evidence="4">S2-27</strain>
    </source>
</reference>
<dbReference type="Pfam" id="PF01156">
    <property type="entry name" value="IU_nuc_hydro"/>
    <property type="match status" value="1"/>
</dbReference>
<sequence>MTTRHRLVIDCDPGIDDALALLLAAASPELELLGVTCVAGNQPLAATADNACRVLDLAGRHAVPVFAGCSRPLAHGEPRCNLVHGEDGLGGVALPRTRGPSDLHAADFLERTLERADAGQVTLVAVGPLTNLALTEIKRPGLLRRARAVIVMGGAAFCDGNITPSAEFNFYADALAAQTVLAAGANVSVFGLDVTRQAAMPADWIESLAALGNRCGDAARALLRGFARPHPLLHDTCPIAWLLAPELFTAQRCTVAVDWRPGLTEGHLAAKRLPAGGVADGHVAEVFIGVQADPLRALLRERLARLP</sequence>
<dbReference type="EMBL" id="JAMKFE010000026">
    <property type="protein sequence ID" value="MCM5682893.1"/>
    <property type="molecule type" value="Genomic_DNA"/>
</dbReference>
<evidence type="ECO:0000256" key="2">
    <source>
        <dbReference type="ARBA" id="ARBA00023295"/>
    </source>
</evidence>
<gene>
    <name evidence="4" type="ORF">M8A51_25495</name>
</gene>
<comment type="caution">
    <text evidence="4">The sequence shown here is derived from an EMBL/GenBank/DDBJ whole genome shotgun (WGS) entry which is preliminary data.</text>
</comment>
<dbReference type="GO" id="GO:0016787">
    <property type="term" value="F:hydrolase activity"/>
    <property type="evidence" value="ECO:0007669"/>
    <property type="project" value="UniProtKB-KW"/>
</dbReference>
<dbReference type="RefSeq" id="WP_251781435.1">
    <property type="nucleotide sequence ID" value="NZ_JAMKFE010000026.1"/>
</dbReference>
<evidence type="ECO:0000313" key="4">
    <source>
        <dbReference type="EMBL" id="MCM5682893.1"/>
    </source>
</evidence>
<dbReference type="SUPFAM" id="SSF53590">
    <property type="entry name" value="Nucleoside hydrolase"/>
    <property type="match status" value="1"/>
</dbReference>
<feature type="domain" description="Inosine/uridine-preferring nucleoside hydrolase" evidence="3">
    <location>
        <begin position="7"/>
        <end position="273"/>
    </location>
</feature>
<keyword evidence="2" id="KW-0326">Glycosidase</keyword>
<protein>
    <submittedName>
        <fullName evidence="4">Nucleoside hydrolase</fullName>
    </submittedName>
</protein>
<keyword evidence="1 4" id="KW-0378">Hydrolase</keyword>
<evidence type="ECO:0000259" key="3">
    <source>
        <dbReference type="Pfam" id="PF01156"/>
    </source>
</evidence>
<dbReference type="Gene3D" id="3.90.245.10">
    <property type="entry name" value="Ribonucleoside hydrolase-like"/>
    <property type="match status" value="1"/>
</dbReference>
<evidence type="ECO:0000256" key="1">
    <source>
        <dbReference type="ARBA" id="ARBA00022801"/>
    </source>
</evidence>
<evidence type="ECO:0000313" key="5">
    <source>
        <dbReference type="Proteomes" id="UP001165541"/>
    </source>
</evidence>
<dbReference type="InterPro" id="IPR036452">
    <property type="entry name" value="Ribo_hydro-like"/>
</dbReference>
<accession>A0ABT0YYI4</accession>
<dbReference type="PANTHER" id="PTHR12304:SF4">
    <property type="entry name" value="URIDINE NUCLEOSIDASE"/>
    <property type="match status" value="1"/>
</dbReference>
<dbReference type="InterPro" id="IPR001910">
    <property type="entry name" value="Inosine/uridine_hydrolase_dom"/>
</dbReference>
<organism evidence="4 5">
    <name type="scientific">Caldimonas mangrovi</name>
    <dbReference type="NCBI Taxonomy" id="2944811"/>
    <lineage>
        <taxon>Bacteria</taxon>
        <taxon>Pseudomonadati</taxon>
        <taxon>Pseudomonadota</taxon>
        <taxon>Betaproteobacteria</taxon>
        <taxon>Burkholderiales</taxon>
        <taxon>Sphaerotilaceae</taxon>
        <taxon>Caldimonas</taxon>
    </lineage>
</organism>